<accession>E3I1I6</accession>
<keyword evidence="2" id="KW-1185">Reference proteome</keyword>
<dbReference type="AlphaFoldDB" id="E3I1I6"/>
<proteinExistence type="predicted"/>
<dbReference type="EMBL" id="CP002292">
    <property type="protein sequence ID" value="ADP71277.1"/>
    <property type="molecule type" value="Genomic_DNA"/>
</dbReference>
<evidence type="ECO:0000313" key="1">
    <source>
        <dbReference type="EMBL" id="ADP71277.1"/>
    </source>
</evidence>
<dbReference type="KEGG" id="rva:Rvan_2049"/>
<gene>
    <name evidence="1" type="ordered locus">Rvan_2049</name>
</gene>
<name>E3I1I6_RHOVT</name>
<dbReference type="RefSeq" id="WP_013419663.1">
    <property type="nucleotide sequence ID" value="NC_014664.1"/>
</dbReference>
<sequence length="162" mass="17258">MSSTETETKAAFARRLGCSKAWVSQLIKKGLPLTSDGKLVPIAEALAWVQGNVSSGGTDNDAPNLNGAKIRLVLANAKRAEFALERERGTYVSRDEVRRAAQAFGRGHRDQMLNFANRFGPGIAAAAGCDAATLIGLIDARMREALLESVGISVPFQGDRDA</sequence>
<dbReference type="Proteomes" id="UP000001399">
    <property type="component" value="Chromosome"/>
</dbReference>
<dbReference type="OrthoDB" id="8452549at2"/>
<dbReference type="HOGENOM" id="CLU_1568843_0_0_5"/>
<dbReference type="STRING" id="648757.Rvan_2049"/>
<reference evidence="2" key="1">
    <citation type="journal article" date="2011" name="J. Bacteriol.">
        <title>Genome sequences of eight morphologically diverse alphaproteobacteria.</title>
        <authorList>
            <consortium name="US DOE Joint Genome Institute"/>
            <person name="Brown P.J."/>
            <person name="Kysela D.T."/>
            <person name="Buechlein A."/>
            <person name="Hemmerich C."/>
            <person name="Brun Y.V."/>
        </authorList>
    </citation>
    <scope>NUCLEOTIDE SEQUENCE [LARGE SCALE GENOMIC DNA]</scope>
    <source>
        <strain evidence="2">ATCC 17100 / ATH 3.1.1 / DSM 162 / LMG 4299</strain>
    </source>
</reference>
<protein>
    <submittedName>
        <fullName evidence="1">Uncharacterized protein</fullName>
    </submittedName>
</protein>
<dbReference type="eggNOG" id="COG4220">
    <property type="taxonomic scope" value="Bacteria"/>
</dbReference>
<organism evidence="1 2">
    <name type="scientific">Rhodomicrobium vannielii (strain ATCC 17100 / DSM 162 / LMG 4299 / NCIMB 10020 / ATH 3.1.1)</name>
    <dbReference type="NCBI Taxonomy" id="648757"/>
    <lineage>
        <taxon>Bacteria</taxon>
        <taxon>Pseudomonadati</taxon>
        <taxon>Pseudomonadota</taxon>
        <taxon>Alphaproteobacteria</taxon>
        <taxon>Hyphomicrobiales</taxon>
        <taxon>Hyphomicrobiaceae</taxon>
        <taxon>Rhodomicrobium</taxon>
    </lineage>
</organism>
<evidence type="ECO:0000313" key="2">
    <source>
        <dbReference type="Proteomes" id="UP000001399"/>
    </source>
</evidence>